<dbReference type="NCBIfam" id="TIGR00450">
    <property type="entry name" value="mnmE_trmE_thdF"/>
    <property type="match status" value="1"/>
</dbReference>
<protein>
    <submittedName>
        <fullName evidence="11">tRNA-5-carboxymethylaminomethyl-2-thiouridine(34) synthesis protein MnmE</fullName>
    </submittedName>
</protein>
<dbReference type="InterPro" id="IPR027266">
    <property type="entry name" value="TrmE/GcvT-like"/>
</dbReference>
<dbReference type="Pfam" id="PF12631">
    <property type="entry name" value="MnmE_helical"/>
    <property type="match status" value="1"/>
</dbReference>
<sequence>MSSGIDTIAAIATPTGKGGIGIIRISGPESEVIATRIIGHDTKPRYADYCKFLSEEKTVIDEGIVLFFKSPASFTGEDVIEFQGHGGPVVLDLLLKQVLSYGARMARPGEFSERAFLNDKIDLTQAEAIADLIEAGSEQAARAAQKSLQGVFSSVIYNLVDQLTQLRMYVEAAIDFPEEEIDFLADDKLISDLRIIMDSLKEVERVTKQGILLREGMTVVLTGQPNVGKSSLLNGLSGQEAAIVTDVPGTTRDVLSREINLKGLPLHIVDTAGLRNSDDVIEKEGIKRAWTEIEKADRILLVVDTNKGIDANDHALLERFPKHIPVTVIHNKIDLTHNKPQIIQVSELTSIYLSARKNLGMDLLQEHLQLSMGYSGATEGSFVARRRHLEALQQAREYIKIGYNNLQVHRAGELLAEDLRQAQMALSEITGEFTPDDLLGKIFSSFCIGK</sequence>
<organism evidence="11">
    <name type="scientific">hydrothermal vent metagenome</name>
    <dbReference type="NCBI Taxonomy" id="652676"/>
    <lineage>
        <taxon>unclassified sequences</taxon>
        <taxon>metagenomes</taxon>
        <taxon>ecological metagenomes</taxon>
    </lineage>
</organism>
<evidence type="ECO:0000259" key="10">
    <source>
        <dbReference type="PROSITE" id="PS51709"/>
    </source>
</evidence>
<name>A0A3B0YRF7_9ZZZZ</name>
<dbReference type="Gene3D" id="3.40.50.300">
    <property type="entry name" value="P-loop containing nucleotide triphosphate hydrolases"/>
    <property type="match status" value="1"/>
</dbReference>
<dbReference type="HAMAP" id="MF_00379">
    <property type="entry name" value="GTPase_MnmE"/>
    <property type="match status" value="1"/>
</dbReference>
<keyword evidence="7" id="KW-0460">Magnesium</keyword>
<evidence type="ECO:0000256" key="4">
    <source>
        <dbReference type="ARBA" id="ARBA00022723"/>
    </source>
</evidence>
<dbReference type="GO" id="GO:0046872">
    <property type="term" value="F:metal ion binding"/>
    <property type="evidence" value="ECO:0007669"/>
    <property type="project" value="UniProtKB-KW"/>
</dbReference>
<evidence type="ECO:0000313" key="11">
    <source>
        <dbReference type="EMBL" id="VAW79300.1"/>
    </source>
</evidence>
<dbReference type="Pfam" id="PF01926">
    <property type="entry name" value="MMR_HSR1"/>
    <property type="match status" value="1"/>
</dbReference>
<keyword evidence="3" id="KW-0819">tRNA processing</keyword>
<dbReference type="InterPro" id="IPR027417">
    <property type="entry name" value="P-loop_NTPase"/>
</dbReference>
<dbReference type="AlphaFoldDB" id="A0A3B0YRF7"/>
<dbReference type="InterPro" id="IPR027368">
    <property type="entry name" value="MnmE_dom2"/>
</dbReference>
<dbReference type="GO" id="GO:0005525">
    <property type="term" value="F:GTP binding"/>
    <property type="evidence" value="ECO:0007669"/>
    <property type="project" value="UniProtKB-KW"/>
</dbReference>
<evidence type="ECO:0000256" key="9">
    <source>
        <dbReference type="ARBA" id="ARBA00023134"/>
    </source>
</evidence>
<dbReference type="PRINTS" id="PR00449">
    <property type="entry name" value="RASTRNSFRMNG"/>
</dbReference>
<dbReference type="InterPro" id="IPR004520">
    <property type="entry name" value="GTPase_MnmE"/>
</dbReference>
<dbReference type="GO" id="GO:0003924">
    <property type="term" value="F:GTPase activity"/>
    <property type="evidence" value="ECO:0007669"/>
    <property type="project" value="InterPro"/>
</dbReference>
<dbReference type="InterPro" id="IPR005225">
    <property type="entry name" value="Small_GTP-bd"/>
</dbReference>
<dbReference type="SUPFAM" id="SSF52540">
    <property type="entry name" value="P-loop containing nucleoside triphosphate hydrolases"/>
    <property type="match status" value="1"/>
</dbReference>
<dbReference type="PANTHER" id="PTHR42714:SF2">
    <property type="entry name" value="TRNA MODIFICATION GTPASE GTPBP3, MITOCHONDRIAL"/>
    <property type="match status" value="1"/>
</dbReference>
<dbReference type="GO" id="GO:0005829">
    <property type="term" value="C:cytosol"/>
    <property type="evidence" value="ECO:0007669"/>
    <property type="project" value="TreeGrafter"/>
</dbReference>
<dbReference type="PANTHER" id="PTHR42714">
    <property type="entry name" value="TRNA MODIFICATION GTPASE GTPBP3"/>
    <property type="match status" value="1"/>
</dbReference>
<evidence type="ECO:0000256" key="6">
    <source>
        <dbReference type="ARBA" id="ARBA00022801"/>
    </source>
</evidence>
<feature type="domain" description="TrmE-type G" evidence="10">
    <location>
        <begin position="216"/>
        <end position="373"/>
    </location>
</feature>
<dbReference type="GO" id="GO:0030488">
    <property type="term" value="P:tRNA methylation"/>
    <property type="evidence" value="ECO:0007669"/>
    <property type="project" value="TreeGrafter"/>
</dbReference>
<dbReference type="InterPro" id="IPR006073">
    <property type="entry name" value="GTP-bd"/>
</dbReference>
<keyword evidence="6" id="KW-0378">Hydrolase</keyword>
<dbReference type="Pfam" id="PF10396">
    <property type="entry name" value="TrmE_N"/>
    <property type="match status" value="1"/>
</dbReference>
<comment type="similarity">
    <text evidence="1">Belongs to the TRAFAC class TrmE-Era-EngA-EngB-Septin-like GTPase superfamily. TrmE GTPase family.</text>
</comment>
<evidence type="ECO:0000256" key="8">
    <source>
        <dbReference type="ARBA" id="ARBA00022958"/>
    </source>
</evidence>
<dbReference type="NCBIfam" id="NF003661">
    <property type="entry name" value="PRK05291.1-3"/>
    <property type="match status" value="1"/>
</dbReference>
<keyword evidence="5" id="KW-0547">Nucleotide-binding</keyword>
<evidence type="ECO:0000256" key="1">
    <source>
        <dbReference type="ARBA" id="ARBA00011043"/>
    </source>
</evidence>
<keyword evidence="8" id="KW-0630">Potassium</keyword>
<dbReference type="CDD" id="cd14858">
    <property type="entry name" value="TrmE_N"/>
    <property type="match status" value="1"/>
</dbReference>
<accession>A0A3B0YRF7</accession>
<dbReference type="InterPro" id="IPR031168">
    <property type="entry name" value="G_TrmE"/>
</dbReference>
<dbReference type="Gene3D" id="1.20.120.430">
    <property type="entry name" value="tRNA modification GTPase MnmE domain 2"/>
    <property type="match status" value="1"/>
</dbReference>
<gene>
    <name evidence="11" type="ORF">MNBD_GAMMA12-464</name>
</gene>
<dbReference type="NCBIfam" id="TIGR00231">
    <property type="entry name" value="small_GTP"/>
    <property type="match status" value="1"/>
</dbReference>
<dbReference type="FunFam" id="3.40.50.300:FF:001376">
    <property type="entry name" value="tRNA modification GTPase MnmE"/>
    <property type="match status" value="1"/>
</dbReference>
<dbReference type="InterPro" id="IPR025867">
    <property type="entry name" value="MnmE_helical"/>
</dbReference>
<dbReference type="PROSITE" id="PS51709">
    <property type="entry name" value="G_TRME"/>
    <property type="match status" value="1"/>
</dbReference>
<evidence type="ECO:0000256" key="3">
    <source>
        <dbReference type="ARBA" id="ARBA00022694"/>
    </source>
</evidence>
<dbReference type="SUPFAM" id="SSF116878">
    <property type="entry name" value="TrmE connector domain"/>
    <property type="match status" value="1"/>
</dbReference>
<keyword evidence="2" id="KW-0963">Cytoplasm</keyword>
<evidence type="ECO:0000256" key="7">
    <source>
        <dbReference type="ARBA" id="ARBA00022842"/>
    </source>
</evidence>
<dbReference type="Gene3D" id="3.30.1360.120">
    <property type="entry name" value="Probable tRNA modification gtpase trme, domain 1"/>
    <property type="match status" value="1"/>
</dbReference>
<dbReference type="GO" id="GO:0002098">
    <property type="term" value="P:tRNA wobble uridine modification"/>
    <property type="evidence" value="ECO:0007669"/>
    <property type="project" value="TreeGrafter"/>
</dbReference>
<dbReference type="InterPro" id="IPR018948">
    <property type="entry name" value="GTP-bd_TrmE_N"/>
</dbReference>
<proteinExistence type="inferred from homology"/>
<dbReference type="CDD" id="cd04164">
    <property type="entry name" value="trmE"/>
    <property type="match status" value="1"/>
</dbReference>
<evidence type="ECO:0000256" key="2">
    <source>
        <dbReference type="ARBA" id="ARBA00022490"/>
    </source>
</evidence>
<evidence type="ECO:0000256" key="5">
    <source>
        <dbReference type="ARBA" id="ARBA00022741"/>
    </source>
</evidence>
<dbReference type="EMBL" id="UOFL01000171">
    <property type="protein sequence ID" value="VAW79300.1"/>
    <property type="molecule type" value="Genomic_DNA"/>
</dbReference>
<keyword evidence="9" id="KW-0342">GTP-binding</keyword>
<reference evidence="11" key="1">
    <citation type="submission" date="2018-06" db="EMBL/GenBank/DDBJ databases">
        <authorList>
            <person name="Zhirakovskaya E."/>
        </authorList>
    </citation>
    <scope>NUCLEOTIDE SEQUENCE</scope>
</reference>
<keyword evidence="4" id="KW-0479">Metal-binding</keyword>